<sequence>MSSKDKKSGEGDSVTKSQAVPPWFNFVNAGASGMTATCFVHPMDVLKNRMQMTKGNPSIREVIGDIRAMGGLANFYRGLSAGLLRQATYTTARLGIYNQLQDMYREHRSGKKPSFSERSLMAMFAGSFGAFLGTPADVALVRMSSDGRLPPEKRRNYKNVFNALTRIMKEEGIKDLWRGSVPTMGRAAVVNVSQLATYSQTKDIFVSKLNMEEGVALHFSASMVSGLITVFNSMPFDIAKTRIQNLDTRGKRPGMFGMIGEIAMNEGPRALWKGFWPMYARVGPHTVITFIVNEKFSEMYRHFFMQ</sequence>
<evidence type="ECO:0000313" key="2">
    <source>
        <dbReference type="Proteomes" id="UP001239111"/>
    </source>
</evidence>
<proteinExistence type="predicted"/>
<gene>
    <name evidence="1" type="ORF">QAD02_001244</name>
</gene>
<organism evidence="1 2">
    <name type="scientific">Eretmocerus hayati</name>
    <dbReference type="NCBI Taxonomy" id="131215"/>
    <lineage>
        <taxon>Eukaryota</taxon>
        <taxon>Metazoa</taxon>
        <taxon>Ecdysozoa</taxon>
        <taxon>Arthropoda</taxon>
        <taxon>Hexapoda</taxon>
        <taxon>Insecta</taxon>
        <taxon>Pterygota</taxon>
        <taxon>Neoptera</taxon>
        <taxon>Endopterygota</taxon>
        <taxon>Hymenoptera</taxon>
        <taxon>Apocrita</taxon>
        <taxon>Proctotrupomorpha</taxon>
        <taxon>Chalcidoidea</taxon>
        <taxon>Aphelinidae</taxon>
        <taxon>Aphelininae</taxon>
        <taxon>Eretmocerus</taxon>
    </lineage>
</organism>
<comment type="caution">
    <text evidence="1">The sequence shown here is derived from an EMBL/GenBank/DDBJ whole genome shotgun (WGS) entry which is preliminary data.</text>
</comment>
<reference evidence="1" key="1">
    <citation type="submission" date="2023-04" db="EMBL/GenBank/DDBJ databases">
        <title>A chromosome-level genome assembly of the parasitoid wasp Eretmocerus hayati.</title>
        <authorList>
            <person name="Zhong Y."/>
            <person name="Liu S."/>
            <person name="Liu Y."/>
        </authorList>
    </citation>
    <scope>NUCLEOTIDE SEQUENCE</scope>
    <source>
        <strain evidence="1">ZJU_SS_LIU_2023</strain>
    </source>
</reference>
<protein>
    <submittedName>
        <fullName evidence="1">Uncharacterized protein</fullName>
    </submittedName>
</protein>
<evidence type="ECO:0000313" key="1">
    <source>
        <dbReference type="EMBL" id="KAJ8669985.1"/>
    </source>
</evidence>
<keyword evidence="2" id="KW-1185">Reference proteome</keyword>
<dbReference type="Proteomes" id="UP001239111">
    <property type="component" value="Chromosome 3"/>
</dbReference>
<accession>A0ACC2NFK7</accession>
<name>A0ACC2NFK7_9HYME</name>
<dbReference type="EMBL" id="CM056743">
    <property type="protein sequence ID" value="KAJ8669985.1"/>
    <property type="molecule type" value="Genomic_DNA"/>
</dbReference>